<feature type="chain" id="PRO_5043853714" evidence="8">
    <location>
        <begin position="21"/>
        <end position="570"/>
    </location>
</feature>
<keyword evidence="2" id="KW-0964">Secreted</keyword>
<dbReference type="InterPro" id="IPR002157">
    <property type="entry name" value="Cbl-bd_prot"/>
</dbReference>
<feature type="disulfide bond" evidence="7">
    <location>
        <begin position="149"/>
        <end position="164"/>
    </location>
</feature>
<evidence type="ECO:0000313" key="10">
    <source>
        <dbReference type="Proteomes" id="UP001054837"/>
    </source>
</evidence>
<dbReference type="SMART" id="SM00192">
    <property type="entry name" value="LDLa"/>
    <property type="match status" value="1"/>
</dbReference>
<evidence type="ECO:0000256" key="8">
    <source>
        <dbReference type="SAM" id="SignalP"/>
    </source>
</evidence>
<dbReference type="AlphaFoldDB" id="A0AAV4MSJ8"/>
<evidence type="ECO:0000256" key="2">
    <source>
        <dbReference type="ARBA" id="ARBA00022525"/>
    </source>
</evidence>
<keyword evidence="3 8" id="KW-0732">Signal</keyword>
<dbReference type="CDD" id="cd00112">
    <property type="entry name" value="LDLa"/>
    <property type="match status" value="1"/>
</dbReference>
<dbReference type="Pfam" id="PF01122">
    <property type="entry name" value="Cobalamin_bind"/>
    <property type="match status" value="1"/>
</dbReference>
<feature type="binding site" evidence="5">
    <location>
        <begin position="530"/>
        <end position="532"/>
    </location>
    <ligand>
        <name>cyanocob(III)alamin</name>
        <dbReference type="ChEBI" id="CHEBI:17439"/>
    </ligand>
</feature>
<dbReference type="InterPro" id="IPR051588">
    <property type="entry name" value="Cobalamin_Transport"/>
</dbReference>
<reference evidence="9 10" key="1">
    <citation type="submission" date="2021-06" db="EMBL/GenBank/DDBJ databases">
        <title>Caerostris darwini draft genome.</title>
        <authorList>
            <person name="Kono N."/>
            <person name="Arakawa K."/>
        </authorList>
    </citation>
    <scope>NUCLEOTIDE SEQUENCE [LARGE SCALE GENOMIC DNA]</scope>
</reference>
<accession>A0AAV4MSJ8</accession>
<evidence type="ECO:0000256" key="1">
    <source>
        <dbReference type="ARBA" id="ARBA00004613"/>
    </source>
</evidence>
<keyword evidence="4 6" id="KW-1015">Disulfide bond</keyword>
<feature type="signal peptide" evidence="8">
    <location>
        <begin position="1"/>
        <end position="20"/>
    </location>
</feature>
<dbReference type="Gene3D" id="4.10.400.10">
    <property type="entry name" value="Low-density Lipoprotein Receptor"/>
    <property type="match status" value="1"/>
</dbReference>
<name>A0AAV4MSJ8_9ARAC</name>
<dbReference type="Pfam" id="PF00057">
    <property type="entry name" value="Ldl_recept_a"/>
    <property type="match status" value="1"/>
</dbReference>
<dbReference type="Gene3D" id="2.170.130.30">
    <property type="match status" value="1"/>
</dbReference>
<dbReference type="Proteomes" id="UP001054837">
    <property type="component" value="Unassembled WGS sequence"/>
</dbReference>
<feature type="disulfide bond" evidence="6">
    <location>
        <begin position="292"/>
        <end position="332"/>
    </location>
</feature>
<dbReference type="PROSITE" id="PS01209">
    <property type="entry name" value="LDLRA_1"/>
    <property type="match status" value="1"/>
</dbReference>
<dbReference type="PANTHER" id="PTHR10559">
    <property type="entry name" value="TRANSCOBALAMIN-1/GASTRIC INTRINSIC FACTOR"/>
    <property type="match status" value="1"/>
</dbReference>
<feature type="binding site" evidence="5">
    <location>
        <begin position="513"/>
        <end position="514"/>
    </location>
    <ligand>
        <name>cyanocob(III)alamin</name>
        <dbReference type="ChEBI" id="CHEBI:17439"/>
    </ligand>
</feature>
<dbReference type="PANTHER" id="PTHR10559:SF18">
    <property type="entry name" value="TRANSCOBALAMIN II"/>
    <property type="match status" value="1"/>
</dbReference>
<evidence type="ECO:0000256" key="7">
    <source>
        <dbReference type="PROSITE-ProRule" id="PRU00124"/>
    </source>
</evidence>
<dbReference type="GO" id="GO:0031419">
    <property type="term" value="F:cobalamin binding"/>
    <property type="evidence" value="ECO:0007669"/>
    <property type="project" value="InterPro"/>
</dbReference>
<dbReference type="GO" id="GO:0015889">
    <property type="term" value="P:cobalamin transport"/>
    <property type="evidence" value="ECO:0007669"/>
    <property type="project" value="InterPro"/>
</dbReference>
<evidence type="ECO:0000313" key="9">
    <source>
        <dbReference type="EMBL" id="GIX74925.1"/>
    </source>
</evidence>
<evidence type="ECO:0000256" key="3">
    <source>
        <dbReference type="ARBA" id="ARBA00022729"/>
    </source>
</evidence>
<dbReference type="InterPro" id="IPR002172">
    <property type="entry name" value="LDrepeatLR_classA_rpt"/>
</dbReference>
<dbReference type="InterPro" id="IPR036055">
    <property type="entry name" value="LDL_receptor-like_sf"/>
</dbReference>
<dbReference type="SUPFAM" id="SSF57424">
    <property type="entry name" value="LDL receptor-like module"/>
    <property type="match status" value="1"/>
</dbReference>
<feature type="binding site" evidence="5">
    <location>
        <position position="371"/>
    </location>
    <ligand>
        <name>cyanocob(III)alamin</name>
        <dbReference type="ChEBI" id="CHEBI:17439"/>
    </ligand>
</feature>
<keyword evidence="5" id="KW-0170">Cobalt</keyword>
<sequence>MQLFTIVFLVFGCHLSMVLCNNCQIEKSLSGTISHSGTASSNEKCWMIPAIAGKFTRIQINSIISRYSCDDSFVNISVLETSEEYKLCPGGSNENPIVSLGSVIVKRYVMYYGRTLSFNLSFIIKDIECINKDSFRCNDNSCVPGSKVCDGVKDCSNGADEVGCETGILAIKGVTEARQNAISWLKKKRSAVWEWHDYTSRAVVALYLASDANFNGTILEEELMAKQTELKTAVALLRSSLTNSELSMFINSLLVTCHNPRKFYGHNLVKRLKEQVKESKGFTHPFSYLALCNAEESWPQKAFSDLNNILNSSSNYPFIEELQAVAIIALSCNFNNSEDVGKLFLSANLTLYENTISHFMELQLQDGSFGNAYTTALITQALISSGQENSKSWKLNAALKYLMDHLNSTSTDFLSTYLTLPLLNGKTLMDVSKTNCSANPRKHGDDPVSELKDYLGPKMNVQFSLYIGEKKDVIHTIALRVPENYTAAEVMELAEVEDPKYKFKWKIMSGKMYVYDIANIANDPEMGKFWLLYVGETNNTNPLFHLTTSPDELILKSEDLLVFWYKTASV</sequence>
<dbReference type="PROSITE" id="PS50068">
    <property type="entry name" value="LDLRA_2"/>
    <property type="match status" value="1"/>
</dbReference>
<dbReference type="InterPro" id="IPR023415">
    <property type="entry name" value="LDLR_class-A_CS"/>
</dbReference>
<evidence type="ECO:0000256" key="6">
    <source>
        <dbReference type="PIRSR" id="PIRSR602157-2"/>
    </source>
</evidence>
<proteinExistence type="predicted"/>
<comment type="caution">
    <text evidence="7">Lacks conserved residue(s) required for the propagation of feature annotation.</text>
</comment>
<evidence type="ECO:0000256" key="5">
    <source>
        <dbReference type="PIRSR" id="PIRSR602157-1"/>
    </source>
</evidence>
<feature type="disulfide bond" evidence="7">
    <location>
        <begin position="137"/>
        <end position="155"/>
    </location>
</feature>
<dbReference type="GO" id="GO:0005615">
    <property type="term" value="C:extracellular space"/>
    <property type="evidence" value="ECO:0007669"/>
    <property type="project" value="TreeGrafter"/>
</dbReference>
<organism evidence="9 10">
    <name type="scientific">Caerostris darwini</name>
    <dbReference type="NCBI Taxonomy" id="1538125"/>
    <lineage>
        <taxon>Eukaryota</taxon>
        <taxon>Metazoa</taxon>
        <taxon>Ecdysozoa</taxon>
        <taxon>Arthropoda</taxon>
        <taxon>Chelicerata</taxon>
        <taxon>Arachnida</taxon>
        <taxon>Araneae</taxon>
        <taxon>Araneomorphae</taxon>
        <taxon>Entelegynae</taxon>
        <taxon>Araneoidea</taxon>
        <taxon>Araneidae</taxon>
        <taxon>Caerostris</taxon>
    </lineage>
</organism>
<gene>
    <name evidence="9" type="primary">CG3556_0</name>
    <name evidence="9" type="ORF">CDAR_31041</name>
</gene>
<protein>
    <submittedName>
        <fullName evidence="9">Uncharacterized protein CG3556</fullName>
    </submittedName>
</protein>
<keyword evidence="10" id="KW-1185">Reference proteome</keyword>
<comment type="caution">
    <text evidence="9">The sequence shown here is derived from an EMBL/GenBank/DDBJ whole genome shotgun (WGS) entry which is preliminary data.</text>
</comment>
<dbReference type="Gene3D" id="1.50.10.20">
    <property type="match status" value="1"/>
</dbReference>
<dbReference type="EMBL" id="BPLQ01000776">
    <property type="protein sequence ID" value="GIX74925.1"/>
    <property type="molecule type" value="Genomic_DNA"/>
</dbReference>
<evidence type="ECO:0000256" key="4">
    <source>
        <dbReference type="ARBA" id="ARBA00023157"/>
    </source>
</evidence>
<comment type="subcellular location">
    <subcellularLocation>
        <location evidence="1">Secreted</location>
    </subcellularLocation>
</comment>